<dbReference type="Gene3D" id="3.40.50.1000">
    <property type="entry name" value="HAD superfamily/HAD-like"/>
    <property type="match status" value="1"/>
</dbReference>
<evidence type="ECO:0000256" key="2">
    <source>
        <dbReference type="SAM" id="MobiDB-lite"/>
    </source>
</evidence>
<dbReference type="Proteomes" id="UP000037460">
    <property type="component" value="Unassembled WGS sequence"/>
</dbReference>
<dbReference type="InterPro" id="IPR023214">
    <property type="entry name" value="HAD_sf"/>
</dbReference>
<dbReference type="PANTHER" id="PTHR18901:SF38">
    <property type="entry name" value="PSEUDOURIDINE-5'-PHOSPHATASE"/>
    <property type="match status" value="1"/>
</dbReference>
<accession>A0A0M0JHD8</accession>
<feature type="region of interest" description="Disordered" evidence="2">
    <location>
        <begin position="233"/>
        <end position="280"/>
    </location>
</feature>
<gene>
    <name evidence="3" type="ORF">Ctob_008895</name>
</gene>
<evidence type="ECO:0000313" key="4">
    <source>
        <dbReference type="Proteomes" id="UP000037460"/>
    </source>
</evidence>
<dbReference type="Gene3D" id="1.10.150.240">
    <property type="entry name" value="Putative phosphatase, domain 2"/>
    <property type="match status" value="1"/>
</dbReference>
<keyword evidence="1" id="KW-0175">Coiled coil</keyword>
<feature type="coiled-coil region" evidence="1">
    <location>
        <begin position="18"/>
        <end position="144"/>
    </location>
</feature>
<dbReference type="EMBL" id="JWZX01002946">
    <property type="protein sequence ID" value="KOO25658.1"/>
    <property type="molecule type" value="Genomic_DNA"/>
</dbReference>
<sequence>MALKSRGVTDAAKFGDELGKLMQRAKKIDEEIKRWQARVDQVNKDLDGVRKGIMDEVKAAEAKFAKVEAKLEPVIAEDVTWTRRMEKLIVSSREAIEDLERRRKAVQAAEEVAMAATLASDDAAEAAREARATAESVANTARREEFARVAALDRAELALRVQRAHEAEAKYAARETKKRLKEYKLSRAKMQESYALMLEARANAFGKMDDRSTAEPSARMPVYPYAGRLITRATASSATGRKGSKSPSGRRRPSARNVTLSVTKDGASPPAASESSPEKQKLLDTLAPPPLLNLRKSSNPKKLAATASGAMVEVPVSPPPAFRPDLVAKRRGYSFSWELHASIVGTKPEDWSRNILEALGVPPEELTPKQYVAEYFEDIAALYETIPAWSGCLELLVALQEAGYPMAIATSSPRASFDKKMQFHAPLLTKMSAVVTGDEVLNEKKFSRKKFDRA</sequence>
<evidence type="ECO:0000256" key="1">
    <source>
        <dbReference type="SAM" id="Coils"/>
    </source>
</evidence>
<dbReference type="GO" id="GO:0016791">
    <property type="term" value="F:phosphatase activity"/>
    <property type="evidence" value="ECO:0007669"/>
    <property type="project" value="TreeGrafter"/>
</dbReference>
<dbReference type="SUPFAM" id="SSF56784">
    <property type="entry name" value="HAD-like"/>
    <property type="match status" value="1"/>
</dbReference>
<organism evidence="3 4">
    <name type="scientific">Chrysochromulina tobinii</name>
    <dbReference type="NCBI Taxonomy" id="1460289"/>
    <lineage>
        <taxon>Eukaryota</taxon>
        <taxon>Haptista</taxon>
        <taxon>Haptophyta</taxon>
        <taxon>Prymnesiophyceae</taxon>
        <taxon>Prymnesiales</taxon>
        <taxon>Chrysochromulinaceae</taxon>
        <taxon>Chrysochromulina</taxon>
    </lineage>
</organism>
<proteinExistence type="predicted"/>
<dbReference type="OrthoDB" id="40579at2759"/>
<dbReference type="InterPro" id="IPR023198">
    <property type="entry name" value="PGP-like_dom2"/>
</dbReference>
<dbReference type="AlphaFoldDB" id="A0A0M0JHD8"/>
<comment type="caution">
    <text evidence="3">The sequence shown here is derived from an EMBL/GenBank/DDBJ whole genome shotgun (WGS) entry which is preliminary data.</text>
</comment>
<protein>
    <submittedName>
        <fullName evidence="3">Had-superfamily hydrolase</fullName>
    </submittedName>
</protein>
<dbReference type="InterPro" id="IPR041492">
    <property type="entry name" value="HAD_2"/>
</dbReference>
<keyword evidence="4" id="KW-1185">Reference proteome</keyword>
<dbReference type="PANTHER" id="PTHR18901">
    <property type="entry name" value="2-DEOXYGLUCOSE-6-PHOSPHATE PHOSPHATASE 2"/>
    <property type="match status" value="1"/>
</dbReference>
<dbReference type="InterPro" id="IPR036412">
    <property type="entry name" value="HAD-like_sf"/>
</dbReference>
<reference evidence="4" key="1">
    <citation type="journal article" date="2015" name="PLoS Genet.">
        <title>Genome Sequence and Transcriptome Analyses of Chrysochromulina tobin: Metabolic Tools for Enhanced Algal Fitness in the Prominent Order Prymnesiales (Haptophyceae).</title>
        <authorList>
            <person name="Hovde B.T."/>
            <person name="Deodato C.R."/>
            <person name="Hunsperger H.M."/>
            <person name="Ryken S.A."/>
            <person name="Yost W."/>
            <person name="Jha R.K."/>
            <person name="Patterson J."/>
            <person name="Monnat R.J. Jr."/>
            <person name="Barlow S.B."/>
            <person name="Starkenburg S.R."/>
            <person name="Cattolico R.A."/>
        </authorList>
    </citation>
    <scope>NUCLEOTIDE SEQUENCE</scope>
    <source>
        <strain evidence="4">CCMP291</strain>
    </source>
</reference>
<name>A0A0M0JHD8_9EUKA</name>
<dbReference type="Pfam" id="PF13419">
    <property type="entry name" value="HAD_2"/>
    <property type="match status" value="1"/>
</dbReference>
<evidence type="ECO:0000313" key="3">
    <source>
        <dbReference type="EMBL" id="KOO25658.1"/>
    </source>
</evidence>
<feature type="compositionally biased region" description="Basic residues" evidence="2">
    <location>
        <begin position="242"/>
        <end position="254"/>
    </location>
</feature>
<keyword evidence="3" id="KW-0378">Hydrolase</keyword>